<dbReference type="GO" id="GO:0090734">
    <property type="term" value="C:site of DNA damage"/>
    <property type="evidence" value="ECO:0007669"/>
    <property type="project" value="Ensembl"/>
</dbReference>
<evidence type="ECO:0000313" key="4">
    <source>
        <dbReference type="Proteomes" id="UP000694520"/>
    </source>
</evidence>
<reference evidence="3" key="1">
    <citation type="submission" date="2019-05" db="EMBL/GenBank/DDBJ databases">
        <authorList>
            <person name="Zhang S."/>
            <person name="Liu J."/>
        </authorList>
    </citation>
    <scope>NUCLEOTIDE SEQUENCE [LARGE SCALE GENOMIC DNA]</scope>
</reference>
<dbReference type="Pfam" id="PF15072">
    <property type="entry name" value="HROB"/>
    <property type="match status" value="1"/>
</dbReference>
<dbReference type="PANTHER" id="PTHR14523:SF1">
    <property type="entry name" value="HOMOLOGOUS RECOMBINATION OB-FOLD PROTEIN"/>
    <property type="match status" value="1"/>
</dbReference>
<feature type="region of interest" description="Disordered" evidence="1">
    <location>
        <begin position="256"/>
        <end position="341"/>
    </location>
</feature>
<dbReference type="GO" id="GO:0036297">
    <property type="term" value="P:interstrand cross-link repair"/>
    <property type="evidence" value="ECO:0007669"/>
    <property type="project" value="Ensembl"/>
</dbReference>
<name>A0A8B9WFM9_BOSMU</name>
<evidence type="ECO:0000313" key="3">
    <source>
        <dbReference type="Ensembl" id="ENSBGRP00000006749.1"/>
    </source>
</evidence>
<dbReference type="GO" id="GO:0000731">
    <property type="term" value="P:DNA synthesis involved in DNA repair"/>
    <property type="evidence" value="ECO:0007669"/>
    <property type="project" value="Ensembl"/>
</dbReference>
<dbReference type="PANTHER" id="PTHR14523">
    <property type="entry name" value="UNCHARACTERIZED PROTEIN C17ORF53 HOMOLOG"/>
    <property type="match status" value="1"/>
</dbReference>
<dbReference type="GO" id="GO:0007292">
    <property type="term" value="P:female gamete generation"/>
    <property type="evidence" value="ECO:0007669"/>
    <property type="project" value="Ensembl"/>
</dbReference>
<gene>
    <name evidence="3" type="primary">HROB</name>
</gene>
<feature type="region of interest" description="Disordered" evidence="1">
    <location>
        <begin position="586"/>
        <end position="622"/>
    </location>
</feature>
<dbReference type="InterPro" id="IPR058570">
    <property type="entry name" value="HROB_OB"/>
</dbReference>
<evidence type="ECO:0000259" key="2">
    <source>
        <dbReference type="Pfam" id="PF15072"/>
    </source>
</evidence>
<dbReference type="InterPro" id="IPR028045">
    <property type="entry name" value="HROB"/>
</dbReference>
<dbReference type="GO" id="GO:0048232">
    <property type="term" value="P:male gamete generation"/>
    <property type="evidence" value="ECO:0007669"/>
    <property type="project" value="Ensembl"/>
</dbReference>
<dbReference type="GO" id="GO:0003697">
    <property type="term" value="F:single-stranded DNA binding"/>
    <property type="evidence" value="ECO:0007669"/>
    <property type="project" value="Ensembl"/>
</dbReference>
<dbReference type="GeneTree" id="ENSGT00400000022305"/>
<evidence type="ECO:0000256" key="1">
    <source>
        <dbReference type="SAM" id="MobiDB-lite"/>
    </source>
</evidence>
<sequence>MACSLQKLFAVEEEFEDEDFLSAVEDAENQFAGSQPGNAGCLRPSSRPQEAQLLPQVTAPAEAAGLPALGRRLPTCGGPRATGGALPTGTAALRPVSTSSSWIGNQGRATLTEVLEEPGRPQSSASHPQLTFRSKEQVIGGFEGPEQDEFDKVLASMELEGPSLELQLGVHSEAAGILPSWQQEDSTLAKKARVADLSRPCQRGPVPSPHVTGIPSAPDPTVLCRTPEPHLRPGTTGNFPVPATSVVCAQPPHWEVSPVGPPPRTPQPLQAAGRPIQSSPQNRFPAQPFRSPNTCSSGKLRFLRPRTPNSRCAAPSKTSCGLFPQGPPQPRTPASSVLSPVCTPKGPQATLQTPIVTNHLVRLVTAASRTPQQPTCTSTRAKMRRFPGPAGLLPHQHSGKNLDDIMVSTPQTPTHGALAKFRTELVTSSQASVEEDFGRGPWLTMKSTLGLDERDPTCFLCTYSIIMVLRKQAALKQLPGNKVPNMAVMIKSLTRSTMDASVVFKDPTGEMQGTVHRLLLETRQNELKPGSVLLLKQIGVFSPSLRNHYLNVTPNNLVRVYSPDAGDGNILKGSQSFPQDLGSFHESLQQESEKPGKGLQTAQNPEAGATLEKELPEADDLDGLLSELPEDFFCGTSSWDCPKAGHPP</sequence>
<reference evidence="3" key="2">
    <citation type="submission" date="2025-08" db="UniProtKB">
        <authorList>
            <consortium name="Ensembl"/>
        </authorList>
    </citation>
    <scope>IDENTIFICATION</scope>
</reference>
<dbReference type="Ensembl" id="ENSBGRT00000007743.1">
    <property type="protein sequence ID" value="ENSBGRP00000006749.1"/>
    <property type="gene ID" value="ENSBGRG00000004065.1"/>
</dbReference>
<organism evidence="3 4">
    <name type="scientific">Bos mutus grunniens</name>
    <name type="common">Wild yak</name>
    <name type="synonym">Bos grunniens</name>
    <dbReference type="NCBI Taxonomy" id="30521"/>
    <lineage>
        <taxon>Eukaryota</taxon>
        <taxon>Metazoa</taxon>
        <taxon>Chordata</taxon>
        <taxon>Craniata</taxon>
        <taxon>Vertebrata</taxon>
        <taxon>Euteleostomi</taxon>
        <taxon>Mammalia</taxon>
        <taxon>Eutheria</taxon>
        <taxon>Laurasiatheria</taxon>
        <taxon>Artiodactyla</taxon>
        <taxon>Ruminantia</taxon>
        <taxon>Pecora</taxon>
        <taxon>Bovidae</taxon>
        <taxon>Bovinae</taxon>
        <taxon>Bos</taxon>
    </lineage>
</organism>
<dbReference type="Proteomes" id="UP000694520">
    <property type="component" value="Chromosome 19"/>
</dbReference>
<dbReference type="AlphaFoldDB" id="A0A8B9WFM9"/>
<reference evidence="3" key="3">
    <citation type="submission" date="2025-09" db="UniProtKB">
        <authorList>
            <consortium name="Ensembl"/>
        </authorList>
    </citation>
    <scope>IDENTIFICATION</scope>
</reference>
<dbReference type="GO" id="GO:0000725">
    <property type="term" value="P:recombinational repair"/>
    <property type="evidence" value="ECO:0007669"/>
    <property type="project" value="InterPro"/>
</dbReference>
<feature type="compositionally biased region" description="Polar residues" evidence="1">
    <location>
        <begin position="276"/>
        <end position="297"/>
    </location>
</feature>
<feature type="domain" description="Homologous recombination OB-fold protein OB-fold" evidence="2">
    <location>
        <begin position="481"/>
        <end position="564"/>
    </location>
</feature>
<keyword evidence="4" id="KW-1185">Reference proteome</keyword>
<accession>A0A8B9WFM9</accession>
<protein>
    <submittedName>
        <fullName evidence="3">Homologous recombination factor with OB-fold</fullName>
    </submittedName>
</protein>
<proteinExistence type="predicted"/>